<accession>A0AAJ0FPN9</accession>
<feature type="compositionally biased region" description="Polar residues" evidence="1">
    <location>
        <begin position="39"/>
        <end position="53"/>
    </location>
</feature>
<comment type="caution">
    <text evidence="2">The sequence shown here is derived from an EMBL/GenBank/DDBJ whole genome shotgun (WGS) entry which is preliminary data.</text>
</comment>
<feature type="region of interest" description="Disordered" evidence="1">
    <location>
        <begin position="271"/>
        <end position="301"/>
    </location>
</feature>
<feature type="compositionally biased region" description="Polar residues" evidence="1">
    <location>
        <begin position="61"/>
        <end position="71"/>
    </location>
</feature>
<proteinExistence type="predicted"/>
<feature type="region of interest" description="Disordered" evidence="1">
    <location>
        <begin position="39"/>
        <end position="156"/>
    </location>
</feature>
<name>A0AAJ0FPN9_9PEZI</name>
<dbReference type="AlphaFoldDB" id="A0AAJ0FPN9"/>
<organism evidence="2 3">
    <name type="scientific">Phialemonium atrogriseum</name>
    <dbReference type="NCBI Taxonomy" id="1093897"/>
    <lineage>
        <taxon>Eukaryota</taxon>
        <taxon>Fungi</taxon>
        <taxon>Dikarya</taxon>
        <taxon>Ascomycota</taxon>
        <taxon>Pezizomycotina</taxon>
        <taxon>Sordariomycetes</taxon>
        <taxon>Sordariomycetidae</taxon>
        <taxon>Cephalothecales</taxon>
        <taxon>Cephalothecaceae</taxon>
        <taxon>Phialemonium</taxon>
    </lineage>
</organism>
<keyword evidence="3" id="KW-1185">Reference proteome</keyword>
<dbReference type="Proteomes" id="UP001244011">
    <property type="component" value="Unassembled WGS sequence"/>
</dbReference>
<feature type="compositionally biased region" description="Polar residues" evidence="1">
    <location>
        <begin position="242"/>
        <end position="253"/>
    </location>
</feature>
<dbReference type="EMBL" id="MU839000">
    <property type="protein sequence ID" value="KAK1770473.1"/>
    <property type="molecule type" value="Genomic_DNA"/>
</dbReference>
<sequence length="378" mass="42135">MIPVAMVGSHMPGMSAAGYNMTDALFEELSRQLSTVTSRRFSRGSNGQLSGNSMRVMKPRSANNSPRSTTLQDRRKAILNDGQLHQHRARPAIDNAYMPTSGYQMSSENMPGPSQLPTRPLSWHPSSQQAQPHPHASQQQQQQTELQQPHQQEYQHQQPLMHYPFPSYTEPDLASLRNLPPTPAVYSGYTSPASAFSPLSLPYSGYEQQQQSYFSPTGWTVPAQQQSSVLPLSQHPREPDFNQRSPPEQPSSHLEWNSFVAHGFDRCTAPPTPQDFIQAQQPEPRLQSEESIPYEPLEEESDGEILYGLGLYDTPEKAADPQIDYHRSVVSSLLGSAYTYPEPTGKGLKLEDAWEPPADSDEDSQDGSDDAEGEEQDD</sequence>
<feature type="compositionally biased region" description="Acidic residues" evidence="1">
    <location>
        <begin position="358"/>
        <end position="378"/>
    </location>
</feature>
<protein>
    <submittedName>
        <fullName evidence="2">Uncharacterized protein</fullName>
    </submittedName>
</protein>
<feature type="compositionally biased region" description="Low complexity" evidence="1">
    <location>
        <begin position="124"/>
        <end position="156"/>
    </location>
</feature>
<gene>
    <name evidence="2" type="ORF">QBC33DRAFT_268509</name>
</gene>
<dbReference type="RefSeq" id="XP_060286686.1">
    <property type="nucleotide sequence ID" value="XM_060423166.1"/>
</dbReference>
<feature type="region of interest" description="Disordered" evidence="1">
    <location>
        <begin position="337"/>
        <end position="378"/>
    </location>
</feature>
<reference evidence="2" key="1">
    <citation type="submission" date="2023-06" db="EMBL/GenBank/DDBJ databases">
        <title>Genome-scale phylogeny and comparative genomics of the fungal order Sordariales.</title>
        <authorList>
            <consortium name="Lawrence Berkeley National Laboratory"/>
            <person name="Hensen N."/>
            <person name="Bonometti L."/>
            <person name="Westerberg I."/>
            <person name="Brannstrom I.O."/>
            <person name="Guillou S."/>
            <person name="Cros-Aarteil S."/>
            <person name="Calhoun S."/>
            <person name="Haridas S."/>
            <person name="Kuo A."/>
            <person name="Mondo S."/>
            <person name="Pangilinan J."/>
            <person name="Riley R."/>
            <person name="Labutti K."/>
            <person name="Andreopoulos B."/>
            <person name="Lipzen A."/>
            <person name="Chen C."/>
            <person name="Yanf M."/>
            <person name="Daum C."/>
            <person name="Ng V."/>
            <person name="Clum A."/>
            <person name="Steindorff A."/>
            <person name="Ohm R."/>
            <person name="Martin F."/>
            <person name="Silar P."/>
            <person name="Natvig D."/>
            <person name="Lalanne C."/>
            <person name="Gautier V."/>
            <person name="Ament-Velasquez S.L."/>
            <person name="Kruys A."/>
            <person name="Hutchinson M.I."/>
            <person name="Powell A.J."/>
            <person name="Barry K."/>
            <person name="Miller A.N."/>
            <person name="Grigoriev I.V."/>
            <person name="Debuchy R."/>
            <person name="Gladieux P."/>
            <person name="Thoren M.H."/>
            <person name="Johannesson H."/>
        </authorList>
    </citation>
    <scope>NUCLEOTIDE SEQUENCE</scope>
    <source>
        <strain evidence="2">8032-3</strain>
    </source>
</reference>
<evidence type="ECO:0000313" key="2">
    <source>
        <dbReference type="EMBL" id="KAK1770473.1"/>
    </source>
</evidence>
<evidence type="ECO:0000313" key="3">
    <source>
        <dbReference type="Proteomes" id="UP001244011"/>
    </source>
</evidence>
<evidence type="ECO:0000256" key="1">
    <source>
        <dbReference type="SAM" id="MobiDB-lite"/>
    </source>
</evidence>
<dbReference type="GeneID" id="85306353"/>
<feature type="region of interest" description="Disordered" evidence="1">
    <location>
        <begin position="225"/>
        <end position="253"/>
    </location>
</feature>